<accession>A0A6I2L325</accession>
<evidence type="ECO:0000256" key="16">
    <source>
        <dbReference type="SAM" id="SignalP"/>
    </source>
</evidence>
<dbReference type="AlphaFoldDB" id="A0A6I2L325"/>
<reference evidence="19 20" key="1">
    <citation type="submission" date="2019-11" db="EMBL/GenBank/DDBJ databases">
        <title>Novel species isolated from a subtropical stream in China.</title>
        <authorList>
            <person name="Lu H."/>
        </authorList>
    </citation>
    <scope>NUCLEOTIDE SEQUENCE [LARGE SCALE GENOMIC DNA]</scope>
    <source>
        <strain evidence="19 20">FT80W</strain>
    </source>
</reference>
<evidence type="ECO:0000256" key="2">
    <source>
        <dbReference type="ARBA" id="ARBA00009810"/>
    </source>
</evidence>
<evidence type="ECO:0000313" key="19">
    <source>
        <dbReference type="EMBL" id="MRW91234.1"/>
    </source>
</evidence>
<keyword evidence="10 15" id="KW-0798">TonB box</keyword>
<evidence type="ECO:0000256" key="3">
    <source>
        <dbReference type="ARBA" id="ARBA00022448"/>
    </source>
</evidence>
<dbReference type="PANTHER" id="PTHR32552:SF68">
    <property type="entry name" value="FERRICHROME OUTER MEMBRANE TRANSPORTER_PHAGE RECEPTOR"/>
    <property type="match status" value="1"/>
</dbReference>
<organism evidence="19 20">
    <name type="scientific">Duganella guangzhouensis</name>
    <dbReference type="NCBI Taxonomy" id="2666084"/>
    <lineage>
        <taxon>Bacteria</taxon>
        <taxon>Pseudomonadati</taxon>
        <taxon>Pseudomonadota</taxon>
        <taxon>Betaproteobacteria</taxon>
        <taxon>Burkholderiales</taxon>
        <taxon>Oxalobacteraceae</taxon>
        <taxon>Telluria group</taxon>
        <taxon>Duganella</taxon>
    </lineage>
</organism>
<feature type="domain" description="TonB-dependent receptor plug" evidence="18">
    <location>
        <begin position="65"/>
        <end position="125"/>
    </location>
</feature>
<feature type="chain" id="PRO_5026168463" evidence="16">
    <location>
        <begin position="28"/>
        <end position="657"/>
    </location>
</feature>
<keyword evidence="4 14" id="KW-1134">Transmembrane beta strand</keyword>
<dbReference type="Gene3D" id="2.170.130.10">
    <property type="entry name" value="TonB-dependent receptor, plug domain"/>
    <property type="match status" value="1"/>
</dbReference>
<evidence type="ECO:0000256" key="1">
    <source>
        <dbReference type="ARBA" id="ARBA00004571"/>
    </source>
</evidence>
<keyword evidence="11 14" id="KW-0472">Membrane</keyword>
<evidence type="ECO:0000256" key="6">
    <source>
        <dbReference type="ARBA" id="ARBA00022692"/>
    </source>
</evidence>
<dbReference type="InterPro" id="IPR000531">
    <property type="entry name" value="Beta-barrel_TonB"/>
</dbReference>
<evidence type="ECO:0000313" key="20">
    <source>
        <dbReference type="Proteomes" id="UP000433309"/>
    </source>
</evidence>
<keyword evidence="8" id="KW-0408">Iron</keyword>
<evidence type="ECO:0000256" key="14">
    <source>
        <dbReference type="PROSITE-ProRule" id="PRU01360"/>
    </source>
</evidence>
<keyword evidence="3 14" id="KW-0813">Transport</keyword>
<evidence type="ECO:0000256" key="9">
    <source>
        <dbReference type="ARBA" id="ARBA00023065"/>
    </source>
</evidence>
<comment type="subcellular location">
    <subcellularLocation>
        <location evidence="1 14">Cell outer membrane</location>
        <topology evidence="1 14">Multi-pass membrane protein</topology>
    </subcellularLocation>
</comment>
<sequence>MSKKTLSTKLRSPALMLALCAAFDTRAQTVTTDDGSTANTALERAVTALVVERTDLDASGAVAPATFGGSEFNRDFLRGFKNDSASRNGHRDYGYLGTECICAVEAIEVLKGPASALYGNGKPGGDLNTIEKLPGLKDYRNISLFTTSPGMTRARLDVADVVDDVAYRVNAQAYTGSTYADLNKRDSVIVAPVVEWRVTRDLKIKASYNGGYVNMTWNPQFLANQALLSVPATRFLGEASNKTRIVDNTARVSLEYQLNSSTQLRQAFFFQSESFSDKGLTYDTYNYALSDLVDAAGNVKRVSQRDRSDQNIFVSQSEILGRTRLASVPLDYLLGVEVGRFHYRYKLEVGSAASINLYHPVYGASMSSALDTLADQAYGTDNVVLYSQNRFQLSQHLRLLLGVRAEHYRNYLQDVGESRSEFSDSLFSPRVGMTYQLHPQWIAALSWTNSSRPQIGAKSATGKLFKPEAGTQTEGSLQYTAPDESLKTTTSVFSITRKNVLTQDLTSPAFQIDSGRRHSRGVEQDLSYSFTPALKLDLSAAYTDASVSQDTVLPVGALLAGVPKWFSSVYLGYDLSPAWSVGAGYVFESRRNATLPSNGVVLPTMSSVDLTATYKTKKWSVDVTLVNIGNRLGYTSDGYTVTPINPRELQINARYKF</sequence>
<evidence type="ECO:0000256" key="13">
    <source>
        <dbReference type="ARBA" id="ARBA00023237"/>
    </source>
</evidence>
<dbReference type="GO" id="GO:0009279">
    <property type="term" value="C:cell outer membrane"/>
    <property type="evidence" value="ECO:0007669"/>
    <property type="project" value="UniProtKB-SubCell"/>
</dbReference>
<dbReference type="PROSITE" id="PS52016">
    <property type="entry name" value="TONB_DEPENDENT_REC_3"/>
    <property type="match status" value="1"/>
</dbReference>
<evidence type="ECO:0000256" key="7">
    <source>
        <dbReference type="ARBA" id="ARBA00022729"/>
    </source>
</evidence>
<gene>
    <name evidence="19" type="ORF">GJ699_14665</name>
</gene>
<evidence type="ECO:0000259" key="17">
    <source>
        <dbReference type="Pfam" id="PF00593"/>
    </source>
</evidence>
<name>A0A6I2L325_9BURK</name>
<proteinExistence type="inferred from homology"/>
<evidence type="ECO:0000256" key="15">
    <source>
        <dbReference type="RuleBase" id="RU003357"/>
    </source>
</evidence>
<feature type="signal peptide" evidence="16">
    <location>
        <begin position="1"/>
        <end position="27"/>
    </location>
</feature>
<dbReference type="InterPro" id="IPR012910">
    <property type="entry name" value="Plug_dom"/>
</dbReference>
<dbReference type="Pfam" id="PF00593">
    <property type="entry name" value="TonB_dep_Rec_b-barrel"/>
    <property type="match status" value="1"/>
</dbReference>
<comment type="caution">
    <text evidence="19">The sequence shown here is derived from an EMBL/GenBank/DDBJ whole genome shotgun (WGS) entry which is preliminary data.</text>
</comment>
<dbReference type="InterPro" id="IPR039426">
    <property type="entry name" value="TonB-dep_rcpt-like"/>
</dbReference>
<dbReference type="InterPro" id="IPR036942">
    <property type="entry name" value="Beta-barrel_TonB_sf"/>
</dbReference>
<keyword evidence="20" id="KW-1185">Reference proteome</keyword>
<dbReference type="EMBL" id="WKJK01000007">
    <property type="protein sequence ID" value="MRW91234.1"/>
    <property type="molecule type" value="Genomic_DNA"/>
</dbReference>
<keyword evidence="6 14" id="KW-0812">Transmembrane</keyword>
<keyword evidence="7 16" id="KW-0732">Signal</keyword>
<evidence type="ECO:0000256" key="5">
    <source>
        <dbReference type="ARBA" id="ARBA00022496"/>
    </source>
</evidence>
<evidence type="ECO:0000256" key="4">
    <source>
        <dbReference type="ARBA" id="ARBA00022452"/>
    </source>
</evidence>
<keyword evidence="13 14" id="KW-0998">Cell outer membrane</keyword>
<keyword evidence="9" id="KW-0406">Ion transport</keyword>
<keyword evidence="12 19" id="KW-0675">Receptor</keyword>
<evidence type="ECO:0000256" key="10">
    <source>
        <dbReference type="ARBA" id="ARBA00023077"/>
    </source>
</evidence>
<protein>
    <submittedName>
        <fullName evidence="19">TonB-dependent receptor plug domain-containing protein</fullName>
    </submittedName>
</protein>
<evidence type="ECO:0000256" key="8">
    <source>
        <dbReference type="ARBA" id="ARBA00023004"/>
    </source>
</evidence>
<evidence type="ECO:0000259" key="18">
    <source>
        <dbReference type="Pfam" id="PF07715"/>
    </source>
</evidence>
<dbReference type="RefSeq" id="WP_154377430.1">
    <property type="nucleotide sequence ID" value="NZ_WKJK01000007.1"/>
</dbReference>
<keyword evidence="5" id="KW-0410">Iron transport</keyword>
<dbReference type="Proteomes" id="UP000433309">
    <property type="component" value="Unassembled WGS sequence"/>
</dbReference>
<dbReference type="Pfam" id="PF07715">
    <property type="entry name" value="Plug"/>
    <property type="match status" value="1"/>
</dbReference>
<evidence type="ECO:0000256" key="12">
    <source>
        <dbReference type="ARBA" id="ARBA00023170"/>
    </source>
</evidence>
<dbReference type="PANTHER" id="PTHR32552">
    <property type="entry name" value="FERRICHROME IRON RECEPTOR-RELATED"/>
    <property type="match status" value="1"/>
</dbReference>
<dbReference type="Gene3D" id="2.40.170.20">
    <property type="entry name" value="TonB-dependent receptor, beta-barrel domain"/>
    <property type="match status" value="1"/>
</dbReference>
<comment type="similarity">
    <text evidence="2 14 15">Belongs to the TonB-dependent receptor family.</text>
</comment>
<dbReference type="SUPFAM" id="SSF56935">
    <property type="entry name" value="Porins"/>
    <property type="match status" value="1"/>
</dbReference>
<evidence type="ECO:0000256" key="11">
    <source>
        <dbReference type="ARBA" id="ARBA00023136"/>
    </source>
</evidence>
<feature type="domain" description="TonB-dependent receptor-like beta-barrel" evidence="17">
    <location>
        <begin position="210"/>
        <end position="627"/>
    </location>
</feature>
<dbReference type="InterPro" id="IPR037066">
    <property type="entry name" value="Plug_dom_sf"/>
</dbReference>
<dbReference type="GO" id="GO:0015344">
    <property type="term" value="F:siderophore uptake transmembrane transporter activity"/>
    <property type="evidence" value="ECO:0007669"/>
    <property type="project" value="TreeGrafter"/>
</dbReference>